<evidence type="ECO:0000256" key="2">
    <source>
        <dbReference type="ARBA" id="ARBA00022448"/>
    </source>
</evidence>
<sequence>MLRSILGSILVLATPGMLVLPAPAQPLMEKIAETGVLVGGTSKDAFPYAYRNEEGELVGYSVDMMQQVRQVLETQLQRPVQLRLVPLASDQRIPKLEAGKVDLVCDASSFTWDRDQRIDFSVSYGITGTRLLVPANSVLSNPESLAGKRIGALPKTTNEAAVRRLQPEAKLVLMRDRASGYQAVAQGEIDAFADDGILLESWLQRQPDPSQFRIASYPYSKEGIACMLPENHSDFQDSVNLALVRYMQGFLEQKPEYQAVFDRWFGPEGAAPMTRDLRNLSVETMQLILDFKEELPEADL</sequence>
<dbReference type="PANTHER" id="PTHR30085:SF6">
    <property type="entry name" value="ABC TRANSPORTER GLUTAMINE-BINDING PROTEIN GLNH"/>
    <property type="match status" value="1"/>
</dbReference>
<evidence type="ECO:0000259" key="4">
    <source>
        <dbReference type="SMART" id="SM00062"/>
    </source>
</evidence>
<dbReference type="CDD" id="cd13688">
    <property type="entry name" value="PBP2_GltI_DEBP"/>
    <property type="match status" value="1"/>
</dbReference>
<evidence type="ECO:0000256" key="3">
    <source>
        <dbReference type="ARBA" id="ARBA00022729"/>
    </source>
</evidence>
<dbReference type="EMBL" id="JTHE03000053">
    <property type="protein sequence ID" value="MCM1983025.1"/>
    <property type="molecule type" value="Genomic_DNA"/>
</dbReference>
<name>A0ABD4T3L5_9CYAN</name>
<evidence type="ECO:0000256" key="1">
    <source>
        <dbReference type="ARBA" id="ARBA00010333"/>
    </source>
</evidence>
<proteinExistence type="inferred from homology"/>
<dbReference type="SMART" id="SM00062">
    <property type="entry name" value="PBPb"/>
    <property type="match status" value="1"/>
</dbReference>
<dbReference type="PANTHER" id="PTHR30085">
    <property type="entry name" value="AMINO ACID ABC TRANSPORTER PERMEASE"/>
    <property type="match status" value="1"/>
</dbReference>
<gene>
    <name evidence="5" type="ORF">QQ91_0009340</name>
</gene>
<dbReference type="AlphaFoldDB" id="A0ABD4T3L5"/>
<evidence type="ECO:0000313" key="6">
    <source>
        <dbReference type="Proteomes" id="UP000031561"/>
    </source>
</evidence>
<feature type="domain" description="Solute-binding protein family 3/N-terminal" evidence="4">
    <location>
        <begin position="36"/>
        <end position="268"/>
    </location>
</feature>
<keyword evidence="2" id="KW-0813">Transport</keyword>
<dbReference type="Pfam" id="PF00497">
    <property type="entry name" value="SBP_bac_3"/>
    <property type="match status" value="1"/>
</dbReference>
<dbReference type="SUPFAM" id="SSF53850">
    <property type="entry name" value="Periplasmic binding protein-like II"/>
    <property type="match status" value="1"/>
</dbReference>
<keyword evidence="3" id="KW-0732">Signal</keyword>
<dbReference type="Proteomes" id="UP000031561">
    <property type="component" value="Unassembled WGS sequence"/>
</dbReference>
<accession>A0ABD4T3L5</accession>
<reference evidence="5 6" key="1">
    <citation type="journal article" date="2015" name="Genome Announc.">
        <title>Draft Genome Sequence of Filamentous Marine Cyanobacterium Lyngbya confervoides Strain BDU141951.</title>
        <authorList>
            <person name="Chandrababunaidu M.M."/>
            <person name="Sen D."/>
            <person name="Tripathy S."/>
        </authorList>
    </citation>
    <scope>NUCLEOTIDE SEQUENCE [LARGE SCALE GENOMIC DNA]</scope>
    <source>
        <strain evidence="5 6">BDU141951</strain>
    </source>
</reference>
<comment type="similarity">
    <text evidence="1">Belongs to the bacterial solute-binding protein 3 family.</text>
</comment>
<dbReference type="InterPro" id="IPR001638">
    <property type="entry name" value="Solute-binding_3/MltF_N"/>
</dbReference>
<dbReference type="RefSeq" id="WP_166281815.1">
    <property type="nucleotide sequence ID" value="NZ_JTHE03000053.1"/>
</dbReference>
<protein>
    <submittedName>
        <fullName evidence="5">Amino acid ABC transporter substrate-binding protein</fullName>
    </submittedName>
</protein>
<dbReference type="Gene3D" id="3.40.190.10">
    <property type="entry name" value="Periplasmic binding protein-like II"/>
    <property type="match status" value="2"/>
</dbReference>
<evidence type="ECO:0000313" key="5">
    <source>
        <dbReference type="EMBL" id="MCM1983025.1"/>
    </source>
</evidence>
<comment type="caution">
    <text evidence="5">The sequence shown here is derived from an EMBL/GenBank/DDBJ whole genome shotgun (WGS) entry which is preliminary data.</text>
</comment>
<keyword evidence="6" id="KW-1185">Reference proteome</keyword>
<dbReference type="InterPro" id="IPR051455">
    <property type="entry name" value="Bact_solute-bind_prot3"/>
</dbReference>
<organism evidence="5 6">
    <name type="scientific">Lyngbya confervoides BDU141951</name>
    <dbReference type="NCBI Taxonomy" id="1574623"/>
    <lineage>
        <taxon>Bacteria</taxon>
        <taxon>Bacillati</taxon>
        <taxon>Cyanobacteriota</taxon>
        <taxon>Cyanophyceae</taxon>
        <taxon>Oscillatoriophycideae</taxon>
        <taxon>Oscillatoriales</taxon>
        <taxon>Microcoleaceae</taxon>
        <taxon>Lyngbya</taxon>
    </lineage>
</organism>